<gene>
    <name evidence="11" type="ORF">RF55_18992</name>
</gene>
<dbReference type="EC" id="6.1.1.9" evidence="1"/>
<evidence type="ECO:0000256" key="5">
    <source>
        <dbReference type="ARBA" id="ARBA00022917"/>
    </source>
</evidence>
<dbReference type="Pfam" id="PF10458">
    <property type="entry name" value="Val_tRNA-synt_C"/>
    <property type="match status" value="1"/>
</dbReference>
<comment type="catalytic activity">
    <reaction evidence="8">
        <text>tRNA(Val) + L-valine + ATP = L-valyl-tRNA(Val) + AMP + diphosphate</text>
        <dbReference type="Rhea" id="RHEA:10704"/>
        <dbReference type="Rhea" id="RHEA-COMP:9672"/>
        <dbReference type="Rhea" id="RHEA-COMP:9708"/>
        <dbReference type="ChEBI" id="CHEBI:30616"/>
        <dbReference type="ChEBI" id="CHEBI:33019"/>
        <dbReference type="ChEBI" id="CHEBI:57762"/>
        <dbReference type="ChEBI" id="CHEBI:78442"/>
        <dbReference type="ChEBI" id="CHEBI:78537"/>
        <dbReference type="ChEBI" id="CHEBI:456215"/>
        <dbReference type="EC" id="6.1.1.9"/>
    </reaction>
</comment>
<dbReference type="PaxDb" id="67767-A0A0J7K0J2"/>
<evidence type="ECO:0000259" key="10">
    <source>
        <dbReference type="Pfam" id="PF10458"/>
    </source>
</evidence>
<feature type="coiled-coil region" evidence="9">
    <location>
        <begin position="71"/>
        <end position="140"/>
    </location>
</feature>
<evidence type="ECO:0000256" key="1">
    <source>
        <dbReference type="ARBA" id="ARBA00013169"/>
    </source>
</evidence>
<evidence type="ECO:0000256" key="6">
    <source>
        <dbReference type="ARBA" id="ARBA00023146"/>
    </source>
</evidence>
<evidence type="ECO:0000256" key="7">
    <source>
        <dbReference type="ARBA" id="ARBA00029936"/>
    </source>
</evidence>
<dbReference type="GO" id="GO:0005737">
    <property type="term" value="C:cytoplasm"/>
    <property type="evidence" value="ECO:0007669"/>
    <property type="project" value="InterPro"/>
</dbReference>
<keyword evidence="12" id="KW-1185">Reference proteome</keyword>
<evidence type="ECO:0000256" key="3">
    <source>
        <dbReference type="ARBA" id="ARBA00022741"/>
    </source>
</evidence>
<evidence type="ECO:0000313" key="11">
    <source>
        <dbReference type="EMBL" id="KMQ83837.1"/>
    </source>
</evidence>
<accession>A0A0J7K0J2</accession>
<dbReference type="EMBL" id="LBMM01018278">
    <property type="protein sequence ID" value="KMQ83837.1"/>
    <property type="molecule type" value="Genomic_DNA"/>
</dbReference>
<evidence type="ECO:0000313" key="12">
    <source>
        <dbReference type="Proteomes" id="UP000036403"/>
    </source>
</evidence>
<dbReference type="AlphaFoldDB" id="A0A0J7K0J2"/>
<dbReference type="SUPFAM" id="SSF46589">
    <property type="entry name" value="tRNA-binding arm"/>
    <property type="match status" value="1"/>
</dbReference>
<keyword evidence="6 11" id="KW-0030">Aminoacyl-tRNA synthetase</keyword>
<sequence>MNIAPSNKGALIALAQNEEEIRSKLARWREALDRMGRVEKLDVIHAHTDDLESAAEFKAGEETFYLPLKGLIDFDKEYERLSKEYSAVEKELAKTEAKLSNKKFVERAPAEVVAENQARLANFKEEKERLSLALERIKKLTA</sequence>
<dbReference type="Proteomes" id="UP000036403">
    <property type="component" value="Unassembled WGS sequence"/>
</dbReference>
<evidence type="ECO:0000256" key="8">
    <source>
        <dbReference type="ARBA" id="ARBA00047552"/>
    </source>
</evidence>
<dbReference type="InterPro" id="IPR037118">
    <property type="entry name" value="Val-tRNA_synth_C_sf"/>
</dbReference>
<dbReference type="GO" id="GO:0004832">
    <property type="term" value="F:valine-tRNA ligase activity"/>
    <property type="evidence" value="ECO:0007669"/>
    <property type="project" value="UniProtKB-EC"/>
</dbReference>
<evidence type="ECO:0000256" key="9">
    <source>
        <dbReference type="SAM" id="Coils"/>
    </source>
</evidence>
<organism evidence="11 12">
    <name type="scientific">Lasius niger</name>
    <name type="common">Black garden ant</name>
    <dbReference type="NCBI Taxonomy" id="67767"/>
    <lineage>
        <taxon>Eukaryota</taxon>
        <taxon>Metazoa</taxon>
        <taxon>Ecdysozoa</taxon>
        <taxon>Arthropoda</taxon>
        <taxon>Hexapoda</taxon>
        <taxon>Insecta</taxon>
        <taxon>Pterygota</taxon>
        <taxon>Neoptera</taxon>
        <taxon>Endopterygota</taxon>
        <taxon>Hymenoptera</taxon>
        <taxon>Apocrita</taxon>
        <taxon>Aculeata</taxon>
        <taxon>Formicoidea</taxon>
        <taxon>Formicidae</taxon>
        <taxon>Formicinae</taxon>
        <taxon>Lasius</taxon>
        <taxon>Lasius</taxon>
    </lineage>
</organism>
<comment type="caution">
    <text evidence="11">The sequence shown here is derived from an EMBL/GenBank/DDBJ whole genome shotgun (WGS) entry which is preliminary data.</text>
</comment>
<dbReference type="GO" id="GO:0005524">
    <property type="term" value="F:ATP binding"/>
    <property type="evidence" value="ECO:0007669"/>
    <property type="project" value="UniProtKB-KW"/>
</dbReference>
<dbReference type="GO" id="GO:0006438">
    <property type="term" value="P:valyl-tRNA aminoacylation"/>
    <property type="evidence" value="ECO:0007669"/>
    <property type="project" value="InterPro"/>
</dbReference>
<proteinExistence type="predicted"/>
<feature type="domain" description="Valyl-tRNA synthetase tRNA-binding arm" evidence="10">
    <location>
        <begin position="73"/>
        <end position="138"/>
    </location>
</feature>
<keyword evidence="3" id="KW-0547">Nucleotide-binding</keyword>
<keyword evidence="9" id="KW-0175">Coiled coil</keyword>
<name>A0A0J7K0J2_LASNI</name>
<dbReference type="FunFam" id="1.10.287.380:FF:000001">
    <property type="entry name" value="Valine--tRNA ligase"/>
    <property type="match status" value="1"/>
</dbReference>
<keyword evidence="4" id="KW-0067">ATP-binding</keyword>
<dbReference type="InterPro" id="IPR019499">
    <property type="entry name" value="Val-tRNA_synth_tRNA-bd"/>
</dbReference>
<evidence type="ECO:0000256" key="2">
    <source>
        <dbReference type="ARBA" id="ARBA00022598"/>
    </source>
</evidence>
<dbReference type="Gene3D" id="1.10.287.380">
    <property type="entry name" value="Valyl-tRNA synthetase, C-terminal domain"/>
    <property type="match status" value="1"/>
</dbReference>
<evidence type="ECO:0000256" key="4">
    <source>
        <dbReference type="ARBA" id="ARBA00022840"/>
    </source>
</evidence>
<dbReference type="InterPro" id="IPR010978">
    <property type="entry name" value="tRNA-bd_arm"/>
</dbReference>
<protein>
    <recommendedName>
        <fullName evidence="1">valine--tRNA ligase</fullName>
        <ecNumber evidence="1">6.1.1.9</ecNumber>
    </recommendedName>
    <alternativeName>
        <fullName evidence="7">Valyl-tRNA synthetase</fullName>
    </alternativeName>
</protein>
<reference evidence="11 12" key="1">
    <citation type="submission" date="2015-04" db="EMBL/GenBank/DDBJ databases">
        <title>Lasius niger genome sequencing.</title>
        <authorList>
            <person name="Konorov E.A."/>
            <person name="Nikitin M.A."/>
            <person name="Kirill M.V."/>
            <person name="Chang P."/>
        </authorList>
    </citation>
    <scope>NUCLEOTIDE SEQUENCE [LARGE SCALE GENOMIC DNA]</scope>
    <source>
        <tissue evidence="11">Whole</tissue>
    </source>
</reference>
<keyword evidence="5" id="KW-0648">Protein biosynthesis</keyword>
<keyword evidence="2" id="KW-0436">Ligase</keyword>